<dbReference type="FunFam" id="3.40.50.720:FF:000105">
    <property type="entry name" value="Pyrroline-5-carboxylate reductase"/>
    <property type="match status" value="1"/>
</dbReference>
<dbReference type="UniPathway" id="UPA00098">
    <property type="reaction ID" value="UER00361"/>
</dbReference>
<evidence type="ECO:0000313" key="17">
    <source>
        <dbReference type="EMBL" id="TEU29416.1"/>
    </source>
</evidence>
<evidence type="ECO:0000256" key="7">
    <source>
        <dbReference type="ARBA" id="ARBA00023002"/>
    </source>
</evidence>
<dbReference type="AlphaFoldDB" id="A0A4Y7XFH3"/>
<feature type="binding site" evidence="12">
    <location>
        <position position="79"/>
    </location>
    <ligand>
        <name>NADPH</name>
        <dbReference type="ChEBI" id="CHEBI:57783"/>
    </ligand>
</feature>
<keyword evidence="4 10" id="KW-0028">Amino-acid biosynthesis</keyword>
<dbReference type="GO" id="GO:0004735">
    <property type="term" value="F:pyrroline-5-carboxylate reductase activity"/>
    <property type="evidence" value="ECO:0007669"/>
    <property type="project" value="UniProtKB-UniRule"/>
</dbReference>
<dbReference type="InterPro" id="IPR036291">
    <property type="entry name" value="NAD(P)-bd_dom_sf"/>
</dbReference>
<dbReference type="InterPro" id="IPR028939">
    <property type="entry name" value="P5C_Rdtase_cat_N"/>
</dbReference>
<feature type="domain" description="Pyrroline-5-carboxylate reductase catalytic N-terminal" evidence="15">
    <location>
        <begin position="28"/>
        <end position="120"/>
    </location>
</feature>
<dbReference type="PROSITE" id="PS00521">
    <property type="entry name" value="P5CR"/>
    <property type="match status" value="1"/>
</dbReference>
<reference evidence="17 18" key="1">
    <citation type="submission" date="2019-03" db="EMBL/GenBank/DDBJ databases">
        <title>Alkanindiges illinoisensis: a potential pathogenic isolated from ascites of a gastric cancer patient with abdominal metastasis.</title>
        <authorList>
            <person name="Hu X."/>
            <person name="Yang B."/>
            <person name="Yan X."/>
            <person name="Lin L."/>
            <person name="Zhao H."/>
            <person name="Zhou F."/>
            <person name="Su B."/>
            <person name="Chen J."/>
            <person name="Rui Y."/>
            <person name="Wang Q."/>
            <person name="Zheng L."/>
        </authorList>
    </citation>
    <scope>NUCLEOTIDE SEQUENCE [LARGE SCALE GENOMIC DNA]</scope>
    <source>
        <strain evidence="17 18">NFYY 23406</strain>
    </source>
</reference>
<dbReference type="Proteomes" id="UP000297834">
    <property type="component" value="Unassembled WGS sequence"/>
</dbReference>
<keyword evidence="3 10" id="KW-0963">Cytoplasm</keyword>
<evidence type="ECO:0000256" key="9">
    <source>
        <dbReference type="ARBA" id="ARBA00052690"/>
    </source>
</evidence>
<evidence type="ECO:0000259" key="16">
    <source>
        <dbReference type="Pfam" id="PF14748"/>
    </source>
</evidence>
<dbReference type="PANTHER" id="PTHR11645:SF0">
    <property type="entry name" value="PYRROLINE-5-CARBOXYLATE REDUCTASE 3"/>
    <property type="match status" value="1"/>
</dbReference>
<protein>
    <recommendedName>
        <fullName evidence="10 11">Pyrroline-5-carboxylate reductase</fullName>
        <shortName evidence="10">P5C reductase</shortName>
        <shortName evidence="10">P5CR</shortName>
        <ecNumber evidence="10 11">1.5.1.2</ecNumber>
    </recommendedName>
    <alternativeName>
        <fullName evidence="10">PCA reductase</fullName>
    </alternativeName>
</protein>
<evidence type="ECO:0000256" key="2">
    <source>
        <dbReference type="ARBA" id="ARBA00005525"/>
    </source>
</evidence>
<accession>A0A4Y7XFH3</accession>
<evidence type="ECO:0000256" key="10">
    <source>
        <dbReference type="HAMAP-Rule" id="MF_01925"/>
    </source>
</evidence>
<comment type="similarity">
    <text evidence="2 10 13">Belongs to the pyrroline-5-carboxylate reductase family.</text>
</comment>
<evidence type="ECO:0000256" key="6">
    <source>
        <dbReference type="ARBA" id="ARBA00022857"/>
    </source>
</evidence>
<keyword evidence="7 10" id="KW-0560">Oxidoreductase</keyword>
<evidence type="ECO:0000256" key="1">
    <source>
        <dbReference type="ARBA" id="ARBA00005205"/>
    </source>
</evidence>
<dbReference type="FunFam" id="1.10.3730.10:FF:000001">
    <property type="entry name" value="Pyrroline-5-carboxylate reductase"/>
    <property type="match status" value="1"/>
</dbReference>
<dbReference type="GO" id="GO:0055129">
    <property type="term" value="P:L-proline biosynthetic process"/>
    <property type="evidence" value="ECO:0007669"/>
    <property type="project" value="UniProtKB-UniRule"/>
</dbReference>
<comment type="function">
    <text evidence="10">Catalyzes the reduction of 1-pyrroline-5-carboxylate (PCA) to L-proline.</text>
</comment>
<feature type="region of interest" description="Disordered" evidence="14">
    <location>
        <begin position="1"/>
        <end position="21"/>
    </location>
</feature>
<dbReference type="EC" id="1.5.1.2" evidence="10 11"/>
<evidence type="ECO:0000256" key="5">
    <source>
        <dbReference type="ARBA" id="ARBA00022650"/>
    </source>
</evidence>
<evidence type="ECO:0000313" key="18">
    <source>
        <dbReference type="Proteomes" id="UP000297834"/>
    </source>
</evidence>
<dbReference type="PIRSF" id="PIRSF000193">
    <property type="entry name" value="Pyrrol-5-carb_rd"/>
    <property type="match status" value="1"/>
</dbReference>
<sequence>MHLTTDSTATATATATTTTESPIRSEGKIAFIGGGNMAQALIGGLLAQQFNPADIIVSEPVEALHATLRQLGVQVTTDNQQAITDAAVVILAVKPQVMAEVLMPLREQFKNQLIISIAAGVTISTLSRLLGDYPRIVRAMPNTPALIQTGATGLYATTAVDTADRTLATNILQAAGLVLWVEQEQQLDAVTAVSGSGPAYFFYLMEAMIQAGQDLGLTEAQARALTLQTALGAAKMAVSSPHAPDQLRKNVTSPNGTTQAAIETMDTAHVNVHIQQALQAAATRSAELAIALASK</sequence>
<comment type="subcellular location">
    <subcellularLocation>
        <location evidence="10">Cytoplasm</location>
    </subcellularLocation>
</comment>
<dbReference type="Pfam" id="PF03807">
    <property type="entry name" value="F420_oxidored"/>
    <property type="match status" value="1"/>
</dbReference>
<feature type="binding site" evidence="12">
    <location>
        <begin position="92"/>
        <end position="95"/>
    </location>
    <ligand>
        <name>NADP(+)</name>
        <dbReference type="ChEBI" id="CHEBI:58349"/>
    </ligand>
</feature>
<evidence type="ECO:0000256" key="11">
    <source>
        <dbReference type="NCBIfam" id="TIGR00112"/>
    </source>
</evidence>
<dbReference type="STRING" id="1120977.GCA_000619845_02683"/>
<comment type="catalytic activity">
    <reaction evidence="8 10">
        <text>L-proline + NAD(+) = (S)-1-pyrroline-5-carboxylate + NADH + 2 H(+)</text>
        <dbReference type="Rhea" id="RHEA:14105"/>
        <dbReference type="ChEBI" id="CHEBI:15378"/>
        <dbReference type="ChEBI" id="CHEBI:17388"/>
        <dbReference type="ChEBI" id="CHEBI:57540"/>
        <dbReference type="ChEBI" id="CHEBI:57945"/>
        <dbReference type="ChEBI" id="CHEBI:60039"/>
        <dbReference type="EC" id="1.5.1.2"/>
    </reaction>
</comment>
<dbReference type="InterPro" id="IPR029036">
    <property type="entry name" value="P5CR_dimer"/>
</dbReference>
<keyword evidence="6 10" id="KW-0521">NADP</keyword>
<comment type="catalytic activity">
    <reaction evidence="9 10 13">
        <text>L-proline + NADP(+) = (S)-1-pyrroline-5-carboxylate + NADPH + 2 H(+)</text>
        <dbReference type="Rhea" id="RHEA:14109"/>
        <dbReference type="ChEBI" id="CHEBI:15378"/>
        <dbReference type="ChEBI" id="CHEBI:17388"/>
        <dbReference type="ChEBI" id="CHEBI:57783"/>
        <dbReference type="ChEBI" id="CHEBI:58349"/>
        <dbReference type="ChEBI" id="CHEBI:60039"/>
        <dbReference type="EC" id="1.5.1.2"/>
    </reaction>
</comment>
<proteinExistence type="inferred from homology"/>
<evidence type="ECO:0000256" key="14">
    <source>
        <dbReference type="SAM" id="MobiDB-lite"/>
    </source>
</evidence>
<dbReference type="SUPFAM" id="SSF48179">
    <property type="entry name" value="6-phosphogluconate dehydrogenase C-terminal domain-like"/>
    <property type="match status" value="1"/>
</dbReference>
<dbReference type="InterPro" id="IPR008927">
    <property type="entry name" value="6-PGluconate_DH-like_C_sf"/>
</dbReference>
<name>A0A4Y7XFH3_9GAMM</name>
<evidence type="ECO:0000256" key="8">
    <source>
        <dbReference type="ARBA" id="ARBA00050547"/>
    </source>
</evidence>
<dbReference type="SUPFAM" id="SSF51735">
    <property type="entry name" value="NAD(P)-binding Rossmann-fold domains"/>
    <property type="match status" value="1"/>
</dbReference>
<dbReference type="Gene3D" id="1.10.3730.10">
    <property type="entry name" value="ProC C-terminal domain-like"/>
    <property type="match status" value="1"/>
</dbReference>
<dbReference type="OrthoDB" id="9805754at2"/>
<evidence type="ECO:0000259" key="15">
    <source>
        <dbReference type="Pfam" id="PF03807"/>
    </source>
</evidence>
<dbReference type="HAMAP" id="MF_01925">
    <property type="entry name" value="P5C_reductase"/>
    <property type="match status" value="1"/>
</dbReference>
<dbReference type="Gene3D" id="3.40.50.720">
    <property type="entry name" value="NAD(P)-binding Rossmann-like Domain"/>
    <property type="match status" value="1"/>
</dbReference>
<feature type="compositionally biased region" description="Low complexity" evidence="14">
    <location>
        <begin position="1"/>
        <end position="19"/>
    </location>
</feature>
<dbReference type="InterPro" id="IPR053790">
    <property type="entry name" value="P5CR-like_CS"/>
</dbReference>
<evidence type="ECO:0000256" key="4">
    <source>
        <dbReference type="ARBA" id="ARBA00022605"/>
    </source>
</evidence>
<evidence type="ECO:0000256" key="13">
    <source>
        <dbReference type="RuleBase" id="RU003903"/>
    </source>
</evidence>
<gene>
    <name evidence="10" type="primary">proC</name>
    <name evidence="17" type="ORF">E2B99_05025</name>
</gene>
<dbReference type="InterPro" id="IPR000304">
    <property type="entry name" value="Pyrroline-COOH_reductase"/>
</dbReference>
<feature type="domain" description="Pyrroline-5-carboxylate reductase dimerisation" evidence="16">
    <location>
        <begin position="184"/>
        <end position="288"/>
    </location>
</feature>
<keyword evidence="5 10" id="KW-0641">Proline biosynthesis</keyword>
<organism evidence="17 18">
    <name type="scientific">Alkanindiges illinoisensis</name>
    <dbReference type="NCBI Taxonomy" id="197183"/>
    <lineage>
        <taxon>Bacteria</taxon>
        <taxon>Pseudomonadati</taxon>
        <taxon>Pseudomonadota</taxon>
        <taxon>Gammaproteobacteria</taxon>
        <taxon>Moraxellales</taxon>
        <taxon>Moraxellaceae</taxon>
        <taxon>Alkanindiges</taxon>
    </lineage>
</organism>
<comment type="caution">
    <text evidence="17">The sequence shown here is derived from an EMBL/GenBank/DDBJ whole genome shotgun (WGS) entry which is preliminary data.</text>
</comment>
<comment type="pathway">
    <text evidence="1 10 13">Amino-acid biosynthesis; L-proline biosynthesis; L-proline from L-glutamate 5-semialdehyde: step 1/1.</text>
</comment>
<dbReference type="GO" id="GO:0005737">
    <property type="term" value="C:cytoplasm"/>
    <property type="evidence" value="ECO:0007669"/>
    <property type="project" value="UniProtKB-SubCell"/>
</dbReference>
<dbReference type="Pfam" id="PF14748">
    <property type="entry name" value="P5CR_dimer"/>
    <property type="match status" value="1"/>
</dbReference>
<dbReference type="RefSeq" id="WP_134243854.1">
    <property type="nucleotide sequence ID" value="NZ_SNTY01000014.1"/>
</dbReference>
<dbReference type="EMBL" id="SNTY01000014">
    <property type="protein sequence ID" value="TEU29416.1"/>
    <property type="molecule type" value="Genomic_DNA"/>
</dbReference>
<evidence type="ECO:0000256" key="12">
    <source>
        <dbReference type="PIRSR" id="PIRSR000193-1"/>
    </source>
</evidence>
<dbReference type="PANTHER" id="PTHR11645">
    <property type="entry name" value="PYRROLINE-5-CARBOXYLATE REDUCTASE"/>
    <property type="match status" value="1"/>
</dbReference>
<feature type="binding site" evidence="12">
    <location>
        <begin position="32"/>
        <end position="37"/>
    </location>
    <ligand>
        <name>NADP(+)</name>
        <dbReference type="ChEBI" id="CHEBI:58349"/>
    </ligand>
</feature>
<dbReference type="NCBIfam" id="TIGR00112">
    <property type="entry name" value="proC"/>
    <property type="match status" value="1"/>
</dbReference>
<keyword evidence="18" id="KW-1185">Reference proteome</keyword>
<evidence type="ECO:0000256" key="3">
    <source>
        <dbReference type="ARBA" id="ARBA00022490"/>
    </source>
</evidence>